<dbReference type="VEuPathDB" id="FungiDB:AFLA_003044"/>
<protein>
    <submittedName>
        <fullName evidence="1">Uncharacterized protein</fullName>
    </submittedName>
</protein>
<evidence type="ECO:0000313" key="1">
    <source>
        <dbReference type="EMBL" id="QRD87291.1"/>
    </source>
</evidence>
<gene>
    <name evidence="1" type="ORF">F9C07_2101232</name>
</gene>
<keyword evidence="2" id="KW-1185">Reference proteome</keyword>
<reference evidence="2" key="1">
    <citation type="journal article" date="2021" name="G3 (Bethesda)">
        <title>Chromosome assembled and annotated genome sequence of Aspergillus flavus NRRL 3357.</title>
        <authorList>
            <person name="Skerker J.M."/>
            <person name="Pianalto K.M."/>
            <person name="Mondo S.J."/>
            <person name="Yang K."/>
            <person name="Arkin A.P."/>
            <person name="Keller N.P."/>
            <person name="Grigoriev I.V."/>
            <person name="Louise Glass N.L."/>
        </authorList>
    </citation>
    <scope>NUCLEOTIDE SEQUENCE [LARGE SCALE GENOMIC DNA]</scope>
    <source>
        <strain evidence="2">ATCC 200026 / FGSC A1120 / IAM 13836 / NRRL 3357 / JCM 12722 / SRRC 167</strain>
    </source>
</reference>
<dbReference type="Proteomes" id="UP000596276">
    <property type="component" value="Chromosome 1"/>
</dbReference>
<dbReference type="VEuPathDB" id="FungiDB:F9C07_2101232"/>
<proteinExistence type="predicted"/>
<dbReference type="AlphaFoldDB" id="A0A7U2MP50"/>
<accession>A0A7U2MP50</accession>
<name>A0A7U2MP50_ASPFN</name>
<evidence type="ECO:0000313" key="2">
    <source>
        <dbReference type="Proteomes" id="UP000596276"/>
    </source>
</evidence>
<sequence length="156" mass="17131">MLHLEATLTGIFQIQHYPLQDYLLLVLPQKTRFNQHPPQSNNTIKLYLLQALQSPQYLTNPSSSTMQFTYTAIALALATTISAQSSYLIMSCNTSPIPCQNVGIPCNNENTPWACPVSGDKVELFSNSCRNINGYPEVRGSGFTLSDAQQTAGCKA</sequence>
<dbReference type="EMBL" id="CP044619">
    <property type="protein sequence ID" value="QRD87291.1"/>
    <property type="molecule type" value="Genomic_DNA"/>
</dbReference>
<organism evidence="1 2">
    <name type="scientific">Aspergillus flavus (strain ATCC 200026 / FGSC A1120 / IAM 13836 / NRRL 3357 / JCM 12722 / SRRC 167)</name>
    <dbReference type="NCBI Taxonomy" id="332952"/>
    <lineage>
        <taxon>Eukaryota</taxon>
        <taxon>Fungi</taxon>
        <taxon>Dikarya</taxon>
        <taxon>Ascomycota</taxon>
        <taxon>Pezizomycotina</taxon>
        <taxon>Eurotiomycetes</taxon>
        <taxon>Eurotiomycetidae</taxon>
        <taxon>Eurotiales</taxon>
        <taxon>Aspergillaceae</taxon>
        <taxon>Aspergillus</taxon>
        <taxon>Aspergillus subgen. Circumdati</taxon>
    </lineage>
</organism>